<feature type="domain" description="Nucleotidyl transferase" evidence="3">
    <location>
        <begin position="19"/>
        <end position="228"/>
    </location>
</feature>
<dbReference type="OrthoDB" id="9801810at2"/>
<dbReference type="SUPFAM" id="SSF51161">
    <property type="entry name" value="Trimeric LpxA-like enzymes"/>
    <property type="match status" value="1"/>
</dbReference>
<evidence type="ECO:0000256" key="2">
    <source>
        <dbReference type="ARBA" id="ARBA00023056"/>
    </source>
</evidence>
<dbReference type="GO" id="GO:0005978">
    <property type="term" value="P:glycogen biosynthetic process"/>
    <property type="evidence" value="ECO:0007669"/>
    <property type="project" value="UniProtKB-KW"/>
</dbReference>
<dbReference type="Gene3D" id="3.90.550.10">
    <property type="entry name" value="Spore Coat Polysaccharide Biosynthesis Protein SpsA, Chain A"/>
    <property type="match status" value="1"/>
</dbReference>
<dbReference type="PANTHER" id="PTHR43523">
    <property type="entry name" value="GLUCOSE-1-PHOSPHATE ADENYLYLTRANSFERASE-RELATED"/>
    <property type="match status" value="1"/>
</dbReference>
<dbReference type="Proteomes" id="UP000252585">
    <property type="component" value="Unassembled WGS sequence"/>
</dbReference>
<reference evidence="5 6" key="1">
    <citation type="submission" date="2018-07" db="EMBL/GenBank/DDBJ databases">
        <title>Genomic Encyclopedia of Type Strains, Phase IV (KMG-IV): sequencing the most valuable type-strain genomes for metagenomic binning, comparative biology and taxonomic classification.</title>
        <authorList>
            <person name="Goeker M."/>
        </authorList>
    </citation>
    <scope>NUCLEOTIDE SEQUENCE [LARGE SCALE GENOMIC DNA]</scope>
    <source>
        <strain evidence="5 6">DSM 27696</strain>
    </source>
</reference>
<dbReference type="Gene3D" id="2.160.10.10">
    <property type="entry name" value="Hexapeptide repeat proteins"/>
    <property type="match status" value="1"/>
</dbReference>
<accession>A0A368Y9M3</accession>
<dbReference type="NCBIfam" id="TIGR02092">
    <property type="entry name" value="glgD"/>
    <property type="match status" value="1"/>
</dbReference>
<dbReference type="InterPro" id="IPR005835">
    <property type="entry name" value="NTP_transferase_dom"/>
</dbReference>
<keyword evidence="5" id="KW-0548">Nucleotidyltransferase</keyword>
<dbReference type="Pfam" id="PF24894">
    <property type="entry name" value="Hexapep_GlmU"/>
    <property type="match status" value="1"/>
</dbReference>
<sequence length="368" mass="41610">MTTMMGLINLEHEHDFLKELTYFRCGAATPFAGRYRLIDFTISNMAKSSISEIAIFTKSKYRSLIEHLGSGADWDLNKRHGGLFILPPHWEDPTDISKGDLRHFRNNWDYFDRSKSNYVLISGSQFISNMLYRDLFHHHLKSGADVTMLTTKYDRLLPEHDSCLKVEVDEAGVVEDITNDLKNPHVFSGVYVLRKALLLELIEDCIANHKTHFFLDGIKANLARLNVHSYNYQGYSAVVNSIDSYYRENLALLENKNYQQLFPTGDPVFTKISNQAPTQYKGTAKVAKSLIATGGVIEGDVEKSILFRGVHVSTDAVVKNSIIMPHCKIEAGAHLENVILDKDVTVTKDQVLKGAKEQPFVIAKRKTV</sequence>
<dbReference type="PANTHER" id="PTHR43523:SF6">
    <property type="entry name" value="GLYCOGEN BIOSYNTHESIS PROTEIN GLGD"/>
    <property type="match status" value="1"/>
</dbReference>
<proteinExistence type="inferred from homology"/>
<name>A0A368Y9M3_9BACI</name>
<evidence type="ECO:0000256" key="1">
    <source>
        <dbReference type="ARBA" id="ARBA00010443"/>
    </source>
</evidence>
<keyword evidence="5" id="KW-0808">Transferase</keyword>
<dbReference type="RefSeq" id="WP_114351713.1">
    <property type="nucleotide sequence ID" value="NZ_QPJJ01000002.1"/>
</dbReference>
<dbReference type="AlphaFoldDB" id="A0A368Y9M3"/>
<feature type="domain" description="Glucose-1-phosphate adenylyltransferase/Bifunctional protein GlmU-like C-terminal hexapeptide" evidence="4">
    <location>
        <begin position="283"/>
        <end position="351"/>
    </location>
</feature>
<dbReference type="InterPro" id="IPR011832">
    <property type="entry name" value="GlgDAde_trans"/>
</dbReference>
<dbReference type="GO" id="GO:0008878">
    <property type="term" value="F:glucose-1-phosphate adenylyltransferase activity"/>
    <property type="evidence" value="ECO:0007669"/>
    <property type="project" value="InterPro"/>
</dbReference>
<organism evidence="5 6">
    <name type="scientific">Saliterribacillus persicus</name>
    <dbReference type="NCBI Taxonomy" id="930114"/>
    <lineage>
        <taxon>Bacteria</taxon>
        <taxon>Bacillati</taxon>
        <taxon>Bacillota</taxon>
        <taxon>Bacilli</taxon>
        <taxon>Bacillales</taxon>
        <taxon>Bacillaceae</taxon>
        <taxon>Saliterribacillus</taxon>
    </lineage>
</organism>
<dbReference type="InterPro" id="IPR011004">
    <property type="entry name" value="Trimer_LpxA-like_sf"/>
</dbReference>
<dbReference type="CDD" id="cd04651">
    <property type="entry name" value="LbH_G1P_AT_C"/>
    <property type="match status" value="1"/>
</dbReference>
<comment type="similarity">
    <text evidence="1">Belongs to the bacterial/plant glucose-1-phosphate adenylyltransferase family.</text>
</comment>
<keyword evidence="6" id="KW-1185">Reference proteome</keyword>
<evidence type="ECO:0000259" key="4">
    <source>
        <dbReference type="Pfam" id="PF24894"/>
    </source>
</evidence>
<gene>
    <name evidence="5" type="ORF">DFR57_102228</name>
</gene>
<dbReference type="InterPro" id="IPR011831">
    <property type="entry name" value="ADP-Glc_PPase"/>
</dbReference>
<dbReference type="SUPFAM" id="SSF53448">
    <property type="entry name" value="Nucleotide-diphospho-sugar transferases"/>
    <property type="match status" value="1"/>
</dbReference>
<dbReference type="InterPro" id="IPR056818">
    <property type="entry name" value="GlmU/GlgC-like_hexapep"/>
</dbReference>
<protein>
    <submittedName>
        <fullName evidence="5">Glucose-1-phosphate adenylyltransferase</fullName>
    </submittedName>
</protein>
<dbReference type="CDD" id="cd02508">
    <property type="entry name" value="ADP_Glucose_PP"/>
    <property type="match status" value="1"/>
</dbReference>
<keyword evidence="2" id="KW-0320">Glycogen biosynthesis</keyword>
<evidence type="ECO:0000313" key="5">
    <source>
        <dbReference type="EMBL" id="RCW76953.1"/>
    </source>
</evidence>
<dbReference type="InterPro" id="IPR029044">
    <property type="entry name" value="Nucleotide-diphossugar_trans"/>
</dbReference>
<comment type="caution">
    <text evidence="5">The sequence shown here is derived from an EMBL/GenBank/DDBJ whole genome shotgun (WGS) entry which is preliminary data.</text>
</comment>
<evidence type="ECO:0000313" key="6">
    <source>
        <dbReference type="Proteomes" id="UP000252585"/>
    </source>
</evidence>
<dbReference type="EMBL" id="QPJJ01000002">
    <property type="protein sequence ID" value="RCW76953.1"/>
    <property type="molecule type" value="Genomic_DNA"/>
</dbReference>
<dbReference type="Pfam" id="PF00483">
    <property type="entry name" value="NTP_transferase"/>
    <property type="match status" value="1"/>
</dbReference>
<evidence type="ECO:0000259" key="3">
    <source>
        <dbReference type="Pfam" id="PF00483"/>
    </source>
</evidence>